<proteinExistence type="predicted"/>
<evidence type="ECO:0000313" key="2">
    <source>
        <dbReference type="Proteomes" id="UP001501411"/>
    </source>
</evidence>
<keyword evidence="2" id="KW-1185">Reference proteome</keyword>
<dbReference type="Proteomes" id="UP001501411">
    <property type="component" value="Unassembled WGS sequence"/>
</dbReference>
<accession>A0ABP9CAN0</accession>
<evidence type="ECO:0000313" key="1">
    <source>
        <dbReference type="EMBL" id="GAA4807512.1"/>
    </source>
</evidence>
<name>A0ABP9CAN0_9SPHI</name>
<sequence length="61" mass="6760">MGLFKTALLGAAVYGAYKLATKKDENGKSMVDNVKAKAPEWKGKITRIKESIAREFQTNEL</sequence>
<dbReference type="RefSeq" id="WP_345235048.1">
    <property type="nucleotide sequence ID" value="NZ_BAABIQ010000044.1"/>
</dbReference>
<gene>
    <name evidence="1" type="ORF">GCM10023231_40900</name>
</gene>
<dbReference type="EMBL" id="BAABIQ010000044">
    <property type="protein sequence ID" value="GAA4807512.1"/>
    <property type="molecule type" value="Genomic_DNA"/>
</dbReference>
<protein>
    <recommendedName>
        <fullName evidence="3">YtxH domain-containing protein</fullName>
    </recommendedName>
</protein>
<organism evidence="1 2">
    <name type="scientific">Olivibacter ginsenosidimutans</name>
    <dbReference type="NCBI Taxonomy" id="1176537"/>
    <lineage>
        <taxon>Bacteria</taxon>
        <taxon>Pseudomonadati</taxon>
        <taxon>Bacteroidota</taxon>
        <taxon>Sphingobacteriia</taxon>
        <taxon>Sphingobacteriales</taxon>
        <taxon>Sphingobacteriaceae</taxon>
        <taxon>Olivibacter</taxon>
    </lineage>
</organism>
<comment type="caution">
    <text evidence="1">The sequence shown here is derived from an EMBL/GenBank/DDBJ whole genome shotgun (WGS) entry which is preliminary data.</text>
</comment>
<reference evidence="2" key="1">
    <citation type="journal article" date="2019" name="Int. J. Syst. Evol. Microbiol.">
        <title>The Global Catalogue of Microorganisms (GCM) 10K type strain sequencing project: providing services to taxonomists for standard genome sequencing and annotation.</title>
        <authorList>
            <consortium name="The Broad Institute Genomics Platform"/>
            <consortium name="The Broad Institute Genome Sequencing Center for Infectious Disease"/>
            <person name="Wu L."/>
            <person name="Ma J."/>
        </authorList>
    </citation>
    <scope>NUCLEOTIDE SEQUENCE [LARGE SCALE GENOMIC DNA]</scope>
    <source>
        <strain evidence="2">JCM 18200</strain>
    </source>
</reference>
<evidence type="ECO:0008006" key="3">
    <source>
        <dbReference type="Google" id="ProtNLM"/>
    </source>
</evidence>